<dbReference type="Proteomes" id="UP000644507">
    <property type="component" value="Unassembled WGS sequence"/>
</dbReference>
<dbReference type="InterPro" id="IPR019886">
    <property type="entry name" value="Na_symporter_ssu"/>
</dbReference>
<evidence type="ECO:0000256" key="1">
    <source>
        <dbReference type="SAM" id="Phobius"/>
    </source>
</evidence>
<dbReference type="NCBIfam" id="TIGR03647">
    <property type="entry name" value="Na_symport_sm"/>
    <property type="match status" value="1"/>
</dbReference>
<accession>A0A918TXQ0</accession>
<keyword evidence="1" id="KW-0812">Transmembrane</keyword>
<organism evidence="3 4">
    <name type="scientific">Roseibacillus persicicus</name>
    <dbReference type="NCBI Taxonomy" id="454148"/>
    <lineage>
        <taxon>Bacteria</taxon>
        <taxon>Pseudomonadati</taxon>
        <taxon>Verrucomicrobiota</taxon>
        <taxon>Verrucomicrobiia</taxon>
        <taxon>Verrucomicrobiales</taxon>
        <taxon>Verrucomicrobiaceae</taxon>
        <taxon>Roseibacillus</taxon>
    </lineage>
</organism>
<sequence>MSDSAKKVSKDARDRYWRSNLKWLAGLLSVWFLASYGCGILWVDALDKITIPGTGFKLGFWFAQQGSIYVFVVLIAIYVVVMNRLDKQLLEGKGEQ</sequence>
<reference evidence="3" key="1">
    <citation type="journal article" date="2014" name="Int. J. Syst. Evol. Microbiol.">
        <title>Complete genome sequence of Corynebacterium casei LMG S-19264T (=DSM 44701T), isolated from a smear-ripened cheese.</title>
        <authorList>
            <consortium name="US DOE Joint Genome Institute (JGI-PGF)"/>
            <person name="Walter F."/>
            <person name="Albersmeier A."/>
            <person name="Kalinowski J."/>
            <person name="Ruckert C."/>
        </authorList>
    </citation>
    <scope>NUCLEOTIDE SEQUENCE</scope>
    <source>
        <strain evidence="3">KCTC 12988</strain>
    </source>
</reference>
<dbReference type="RefSeq" id="WP_189573956.1">
    <property type="nucleotide sequence ID" value="NZ_BMXI01000021.1"/>
</dbReference>
<keyword evidence="1" id="KW-0472">Membrane</keyword>
<comment type="caution">
    <text evidence="3">The sequence shown here is derived from an EMBL/GenBank/DDBJ whole genome shotgun (WGS) entry which is preliminary data.</text>
</comment>
<reference evidence="3" key="2">
    <citation type="submission" date="2020-09" db="EMBL/GenBank/DDBJ databases">
        <authorList>
            <person name="Sun Q."/>
            <person name="Kim S."/>
        </authorList>
    </citation>
    <scope>NUCLEOTIDE SEQUENCE</scope>
    <source>
        <strain evidence="3">KCTC 12988</strain>
    </source>
</reference>
<evidence type="ECO:0000313" key="3">
    <source>
        <dbReference type="EMBL" id="GHC66533.1"/>
    </source>
</evidence>
<dbReference type="EMBL" id="BMXI01000021">
    <property type="protein sequence ID" value="GHC66533.1"/>
    <property type="molecule type" value="Genomic_DNA"/>
</dbReference>
<evidence type="ECO:0000313" key="4">
    <source>
        <dbReference type="Proteomes" id="UP000644507"/>
    </source>
</evidence>
<name>A0A918TXQ0_9BACT</name>
<dbReference type="AlphaFoldDB" id="A0A918TXQ0"/>
<protein>
    <submittedName>
        <fullName evidence="3">RNA polymerase subunit sigma-32</fullName>
    </submittedName>
</protein>
<keyword evidence="4" id="KW-1185">Reference proteome</keyword>
<dbReference type="Pfam" id="PF13937">
    <property type="entry name" value="DUF4212"/>
    <property type="match status" value="1"/>
</dbReference>
<proteinExistence type="predicted"/>
<feature type="domain" description="Sodium symporter small subunit" evidence="2">
    <location>
        <begin position="14"/>
        <end position="88"/>
    </location>
</feature>
<feature type="transmembrane region" description="Helical" evidence="1">
    <location>
        <begin position="21"/>
        <end position="42"/>
    </location>
</feature>
<gene>
    <name evidence="3" type="ORF">GCM10007100_38050</name>
</gene>
<evidence type="ECO:0000259" key="2">
    <source>
        <dbReference type="Pfam" id="PF13937"/>
    </source>
</evidence>
<feature type="transmembrane region" description="Helical" evidence="1">
    <location>
        <begin position="62"/>
        <end position="81"/>
    </location>
</feature>
<keyword evidence="1" id="KW-1133">Transmembrane helix</keyword>